<proteinExistence type="inferred from homology"/>
<dbReference type="InterPro" id="IPR003838">
    <property type="entry name" value="ABC3_permease_C"/>
</dbReference>
<evidence type="ECO:0000256" key="2">
    <source>
        <dbReference type="ARBA" id="ARBA00005236"/>
    </source>
</evidence>
<dbReference type="PANTHER" id="PTHR30489">
    <property type="entry name" value="LIPOPROTEIN-RELEASING SYSTEM TRANSMEMBRANE PROTEIN LOLE"/>
    <property type="match status" value="1"/>
</dbReference>
<comment type="caution">
    <text evidence="10">The sequence shown here is derived from an EMBL/GenBank/DDBJ whole genome shotgun (WGS) entry which is preliminary data.</text>
</comment>
<keyword evidence="4 7" id="KW-0812">Transmembrane</keyword>
<gene>
    <name evidence="10" type="ORF">ACFSSE_11930</name>
</gene>
<sequence>MNLALFIANRISLKAERTFSKLIVRIAIVGIMLGLGVMILSVAIEKGFKSEIREKVRGFNGDIQFVRYDLNSSYENSPFFLQKSNLDSTRNFNGVAHVVPFATKPGIIKANGEVEGVVLKGIDKDYDWTYFKGILNSGKTINFSDSAKAAKQIIISEVLAKRLNLKVGDDFLMYFVQESLRKRKFEIVGIYNTGVEEVDKTYVIGDISLIRKLNNWDENEVGGYEVRINDFERLDYFTYTLSDFLPPQIKTINVKDNYPIIFDWLSLLDVNAQVILILMLVVAVINMISALLIMILERTNMIGLLKALGESNWGIRKIFLYNALYLVGIGMILGNIFGIGLGYLQHQTHFFTLDEASYYMKFIPVQLDIIDVLLINGGTLLICLFILLIPSLLVTRISPIKAIAFK</sequence>
<dbReference type="PANTHER" id="PTHR30489:SF0">
    <property type="entry name" value="LIPOPROTEIN-RELEASING SYSTEM TRANSMEMBRANE PROTEIN LOLE"/>
    <property type="match status" value="1"/>
</dbReference>
<feature type="domain" description="ABC3 transporter permease C-terminal" evidence="8">
    <location>
        <begin position="274"/>
        <end position="399"/>
    </location>
</feature>
<keyword evidence="5 7" id="KW-1133">Transmembrane helix</keyword>
<comment type="subcellular location">
    <subcellularLocation>
        <location evidence="1">Cell membrane</location>
        <topology evidence="1">Multi-pass membrane protein</topology>
    </subcellularLocation>
</comment>
<protein>
    <submittedName>
        <fullName evidence="10">ABC transporter permease</fullName>
    </submittedName>
</protein>
<evidence type="ECO:0000259" key="8">
    <source>
        <dbReference type="Pfam" id="PF02687"/>
    </source>
</evidence>
<feature type="transmembrane region" description="Helical" evidence="7">
    <location>
        <begin position="22"/>
        <end position="44"/>
    </location>
</feature>
<evidence type="ECO:0000259" key="9">
    <source>
        <dbReference type="Pfam" id="PF12704"/>
    </source>
</evidence>
<dbReference type="Pfam" id="PF02687">
    <property type="entry name" value="FtsX"/>
    <property type="match status" value="1"/>
</dbReference>
<evidence type="ECO:0000313" key="11">
    <source>
        <dbReference type="Proteomes" id="UP001597546"/>
    </source>
</evidence>
<evidence type="ECO:0000313" key="10">
    <source>
        <dbReference type="EMBL" id="MFD2732409.1"/>
    </source>
</evidence>
<feature type="transmembrane region" description="Helical" evidence="7">
    <location>
        <begin position="318"/>
        <end position="344"/>
    </location>
</feature>
<evidence type="ECO:0000256" key="1">
    <source>
        <dbReference type="ARBA" id="ARBA00004651"/>
    </source>
</evidence>
<feature type="transmembrane region" description="Helical" evidence="7">
    <location>
        <begin position="369"/>
        <end position="394"/>
    </location>
</feature>
<evidence type="ECO:0000256" key="6">
    <source>
        <dbReference type="ARBA" id="ARBA00023136"/>
    </source>
</evidence>
<evidence type="ECO:0000256" key="3">
    <source>
        <dbReference type="ARBA" id="ARBA00022475"/>
    </source>
</evidence>
<feature type="domain" description="MacB-like periplasmic core" evidence="9">
    <location>
        <begin position="26"/>
        <end position="194"/>
    </location>
</feature>
<name>A0ABW5TTI2_9SPHI</name>
<dbReference type="RefSeq" id="WP_379045894.1">
    <property type="nucleotide sequence ID" value="NZ_JBHSKW010000057.1"/>
</dbReference>
<dbReference type="Pfam" id="PF12704">
    <property type="entry name" value="MacB_PCD"/>
    <property type="match status" value="1"/>
</dbReference>
<keyword evidence="11" id="KW-1185">Reference proteome</keyword>
<evidence type="ECO:0000256" key="7">
    <source>
        <dbReference type="SAM" id="Phobius"/>
    </source>
</evidence>
<dbReference type="EMBL" id="JBHULV010000042">
    <property type="protein sequence ID" value="MFD2732409.1"/>
    <property type="molecule type" value="Genomic_DNA"/>
</dbReference>
<keyword evidence="3" id="KW-1003">Cell membrane</keyword>
<evidence type="ECO:0000256" key="5">
    <source>
        <dbReference type="ARBA" id="ARBA00022989"/>
    </source>
</evidence>
<evidence type="ECO:0000256" key="4">
    <source>
        <dbReference type="ARBA" id="ARBA00022692"/>
    </source>
</evidence>
<dbReference type="InterPro" id="IPR025857">
    <property type="entry name" value="MacB_PCD"/>
</dbReference>
<accession>A0ABW5TTI2</accession>
<feature type="transmembrane region" description="Helical" evidence="7">
    <location>
        <begin position="274"/>
        <end position="297"/>
    </location>
</feature>
<organism evidence="10 11">
    <name type="scientific">Pedobacter alpinus</name>
    <dbReference type="NCBI Taxonomy" id="1590643"/>
    <lineage>
        <taxon>Bacteria</taxon>
        <taxon>Pseudomonadati</taxon>
        <taxon>Bacteroidota</taxon>
        <taxon>Sphingobacteriia</taxon>
        <taxon>Sphingobacteriales</taxon>
        <taxon>Sphingobacteriaceae</taxon>
        <taxon>Pedobacter</taxon>
    </lineage>
</organism>
<comment type="similarity">
    <text evidence="2">Belongs to the ABC-4 integral membrane protein family. LolC/E subfamily.</text>
</comment>
<dbReference type="InterPro" id="IPR051447">
    <property type="entry name" value="Lipoprotein-release_system"/>
</dbReference>
<reference evidence="11" key="1">
    <citation type="journal article" date="2019" name="Int. J. Syst. Evol. Microbiol.">
        <title>The Global Catalogue of Microorganisms (GCM) 10K type strain sequencing project: providing services to taxonomists for standard genome sequencing and annotation.</title>
        <authorList>
            <consortium name="The Broad Institute Genomics Platform"/>
            <consortium name="The Broad Institute Genome Sequencing Center for Infectious Disease"/>
            <person name="Wu L."/>
            <person name="Ma J."/>
        </authorList>
    </citation>
    <scope>NUCLEOTIDE SEQUENCE [LARGE SCALE GENOMIC DNA]</scope>
    <source>
        <strain evidence="11">KCTC 42456</strain>
    </source>
</reference>
<dbReference type="Proteomes" id="UP001597546">
    <property type="component" value="Unassembled WGS sequence"/>
</dbReference>
<keyword evidence="6 7" id="KW-0472">Membrane</keyword>